<dbReference type="Pfam" id="PF04865">
    <property type="entry name" value="Baseplate_J"/>
    <property type="match status" value="1"/>
</dbReference>
<protein>
    <submittedName>
        <fullName evidence="2">Phage protein gp47/JayE</fullName>
    </submittedName>
</protein>
<feature type="domain" description="Baseplate protein J-like barrel" evidence="1">
    <location>
        <begin position="101"/>
        <end position="176"/>
    </location>
</feature>
<evidence type="ECO:0000313" key="2">
    <source>
        <dbReference type="EMBL" id="MDQ0202468.1"/>
    </source>
</evidence>
<organism evidence="2 3">
    <name type="scientific">Pectinatus haikarae</name>
    <dbReference type="NCBI Taxonomy" id="349096"/>
    <lineage>
        <taxon>Bacteria</taxon>
        <taxon>Bacillati</taxon>
        <taxon>Bacillota</taxon>
        <taxon>Negativicutes</taxon>
        <taxon>Selenomonadales</taxon>
        <taxon>Selenomonadaceae</taxon>
        <taxon>Pectinatus</taxon>
    </lineage>
</organism>
<name>A0ABT9Y494_9FIRM</name>
<accession>A0ABT9Y494</accession>
<gene>
    <name evidence="2" type="ORF">J2S01_000153</name>
</gene>
<dbReference type="RefSeq" id="WP_307222326.1">
    <property type="nucleotide sequence ID" value="NZ_CP116940.1"/>
</dbReference>
<dbReference type="EMBL" id="JAUSUE010000001">
    <property type="protein sequence ID" value="MDQ0202468.1"/>
    <property type="molecule type" value="Genomic_DNA"/>
</dbReference>
<evidence type="ECO:0000313" key="3">
    <source>
        <dbReference type="Proteomes" id="UP001239167"/>
    </source>
</evidence>
<dbReference type="InterPro" id="IPR006949">
    <property type="entry name" value="Barrel_Baseplate_J-like"/>
</dbReference>
<dbReference type="Proteomes" id="UP001239167">
    <property type="component" value="Unassembled WGS sequence"/>
</dbReference>
<comment type="caution">
    <text evidence="2">The sequence shown here is derived from an EMBL/GenBank/DDBJ whole genome shotgun (WGS) entry which is preliminary data.</text>
</comment>
<keyword evidence="3" id="KW-1185">Reference proteome</keyword>
<reference evidence="2 3" key="1">
    <citation type="submission" date="2023-07" db="EMBL/GenBank/DDBJ databases">
        <title>Genomic Encyclopedia of Type Strains, Phase IV (KMG-IV): sequencing the most valuable type-strain genomes for metagenomic binning, comparative biology and taxonomic classification.</title>
        <authorList>
            <person name="Goeker M."/>
        </authorList>
    </citation>
    <scope>NUCLEOTIDE SEQUENCE [LARGE SCALE GENOMIC DNA]</scope>
    <source>
        <strain evidence="2 3">DSM 16980</strain>
    </source>
</reference>
<sequence>MPYTAPYIDDAGLHIPTYADIRDDLIDTFKDIYGQDIYLDNDSQDYQMISAFALKTYDTIQLLQIIYNNFSPKTAVGTGLDSLVKLNGIARKSASYSTCVVTLTGTAGTTITAGVVEDSAGYKWDLPANITFTAETLSTTAQCETIGSIEAAIGAITKINTPQYGWTAVNNLVPAVVGDPIETNEELKERQSISVAIPSQNMVNSLIAGIASISGVNRSKVYDNDSNTTDSNGIPGHSVAAVVEGGLDANIGEQIYLRKGPGSGTYGNTTIVYTNDDGLQNDIRFFRPTYISVDANITIYASTGYSSTVLDTIKSNIESYIENLDIGYAVSITGIIAAITKAISNTARPEFSLGTTEIGKTGGAMGTGNIILNFNEVAAVGTISVSEAT</sequence>
<proteinExistence type="predicted"/>
<evidence type="ECO:0000259" key="1">
    <source>
        <dbReference type="Pfam" id="PF04865"/>
    </source>
</evidence>